<dbReference type="PANTHER" id="PTHR43674">
    <property type="entry name" value="NITRILASE C965.09-RELATED"/>
    <property type="match status" value="1"/>
</dbReference>
<dbReference type="Gene3D" id="3.60.110.10">
    <property type="entry name" value="Carbon-nitrogen hydrolase"/>
    <property type="match status" value="1"/>
</dbReference>
<dbReference type="GeneID" id="114243224"/>
<evidence type="ECO:0000256" key="1">
    <source>
        <dbReference type="ARBA" id="ARBA00022801"/>
    </source>
</evidence>
<dbReference type="GO" id="GO:0003837">
    <property type="term" value="F:beta-ureidopropionase activity"/>
    <property type="evidence" value="ECO:0007669"/>
    <property type="project" value="TreeGrafter"/>
</dbReference>
<protein>
    <submittedName>
        <fullName evidence="4">Beta-ureidopropionase-like</fullName>
    </submittedName>
</protein>
<dbReference type="GO" id="GO:0033396">
    <property type="term" value="P:beta-alanine biosynthetic process via 3-ureidopropionate"/>
    <property type="evidence" value="ECO:0007669"/>
    <property type="project" value="TreeGrafter"/>
</dbReference>
<dbReference type="RefSeq" id="XP_028030430.1">
    <property type="nucleotide sequence ID" value="XM_028174629.1"/>
</dbReference>
<keyword evidence="1" id="KW-0378">Hydrolase</keyword>
<accession>A0A6J2JLN6</accession>
<organism evidence="3 4">
    <name type="scientific">Bombyx mandarina</name>
    <name type="common">Wild silk moth</name>
    <name type="synonym">Wild silkworm</name>
    <dbReference type="NCBI Taxonomy" id="7092"/>
    <lineage>
        <taxon>Eukaryota</taxon>
        <taxon>Metazoa</taxon>
        <taxon>Ecdysozoa</taxon>
        <taxon>Arthropoda</taxon>
        <taxon>Hexapoda</taxon>
        <taxon>Insecta</taxon>
        <taxon>Pterygota</taxon>
        <taxon>Neoptera</taxon>
        <taxon>Endopterygota</taxon>
        <taxon>Lepidoptera</taxon>
        <taxon>Glossata</taxon>
        <taxon>Ditrysia</taxon>
        <taxon>Bombycoidea</taxon>
        <taxon>Bombycidae</taxon>
        <taxon>Bombycinae</taxon>
        <taxon>Bombyx</taxon>
    </lineage>
</organism>
<dbReference type="Pfam" id="PF00795">
    <property type="entry name" value="CN_hydrolase"/>
    <property type="match status" value="1"/>
</dbReference>
<dbReference type="InterPro" id="IPR036526">
    <property type="entry name" value="C-N_Hydrolase_sf"/>
</dbReference>
<dbReference type="PROSITE" id="PS50263">
    <property type="entry name" value="CN_HYDROLASE"/>
    <property type="match status" value="1"/>
</dbReference>
<dbReference type="Proteomes" id="UP000504629">
    <property type="component" value="Unplaced"/>
</dbReference>
<dbReference type="AlphaFoldDB" id="A0A6J2JLN6"/>
<dbReference type="OrthoDB" id="412018at2759"/>
<feature type="domain" description="CN hydrolase" evidence="2">
    <location>
        <begin position="72"/>
        <end position="335"/>
    </location>
</feature>
<dbReference type="InterPro" id="IPR003010">
    <property type="entry name" value="C-N_Hydrolase"/>
</dbReference>
<evidence type="ECO:0000313" key="4">
    <source>
        <dbReference type="RefSeq" id="XP_028030430.1"/>
    </source>
</evidence>
<dbReference type="PANTHER" id="PTHR43674:SF2">
    <property type="entry name" value="BETA-UREIDOPROPIONASE"/>
    <property type="match status" value="1"/>
</dbReference>
<evidence type="ECO:0000313" key="3">
    <source>
        <dbReference type="Proteomes" id="UP000504629"/>
    </source>
</evidence>
<evidence type="ECO:0000259" key="2">
    <source>
        <dbReference type="PROSITE" id="PS50263"/>
    </source>
</evidence>
<keyword evidence="3" id="KW-1185">Reference proteome</keyword>
<sequence>MERHSELTFDNIIKNKLNPKVLKEFNKIYYGREDHCELKVKESSLISSEENNFELASYYFSAARESRPPRLVKIGLIQHSVLLPTCESIREQREAILTKIEKIINTAASEGVQIICLEETWSMPFFLCTREKEKWDEFAESATEGRSVIFLKDLARKYGLVIVSPILEKDDDGTWWNTAVVIDEEGNVMGKHRKNHLPSVGSFSETPYYAPGNMGHPVFDTKYAKIAINICYGRHQALNWLMLGLNGAEIVFNPSATVAEFGESFWNIEARNAAIANGYFTCSINRVGTETFNSTSGGTIERTYYGSSYVTAPNGCRTPALSRLRDGLMIVEIDLNLNRQVRDQWGFNMTSRPLPMSSPRSPMVKWKVPV</sequence>
<dbReference type="InterPro" id="IPR050345">
    <property type="entry name" value="Aliph_Amidase/BUP"/>
</dbReference>
<gene>
    <name evidence="4" type="primary">LOC114243224</name>
</gene>
<proteinExistence type="predicted"/>
<dbReference type="KEGG" id="bman:114243224"/>
<name>A0A6J2JLN6_BOMMA</name>
<reference evidence="4" key="1">
    <citation type="submission" date="2025-08" db="UniProtKB">
        <authorList>
            <consortium name="RefSeq"/>
        </authorList>
    </citation>
    <scope>IDENTIFICATION</scope>
    <source>
        <tissue evidence="4">Silk gland</tissue>
    </source>
</reference>
<dbReference type="SUPFAM" id="SSF56317">
    <property type="entry name" value="Carbon-nitrogen hydrolase"/>
    <property type="match status" value="1"/>
</dbReference>